<dbReference type="EMBL" id="MJMG01000002">
    <property type="protein sequence ID" value="OEY86864.1"/>
    <property type="molecule type" value="Genomic_DNA"/>
</dbReference>
<dbReference type="Proteomes" id="UP000175679">
    <property type="component" value="Unassembled WGS sequence"/>
</dbReference>
<keyword evidence="1" id="KW-0472">Membrane</keyword>
<keyword evidence="1" id="KW-0812">Transmembrane</keyword>
<organism evidence="2 3">
    <name type="scientific">Wolbachia pipientis</name>
    <dbReference type="NCBI Taxonomy" id="955"/>
    <lineage>
        <taxon>Bacteria</taxon>
        <taxon>Pseudomonadati</taxon>
        <taxon>Pseudomonadota</taxon>
        <taxon>Alphaproteobacteria</taxon>
        <taxon>Rickettsiales</taxon>
        <taxon>Anaplasmataceae</taxon>
        <taxon>Wolbachieae</taxon>
        <taxon>Wolbachia</taxon>
    </lineage>
</organism>
<accession>A0A1E7QKX3</accession>
<name>A0A1E7QKX3_WOLPI</name>
<sequence length="376" mass="42851">MAGKPDIEIIQLLDAHYVDNHARYDLFTSESELHDCRNPNACGLSITSYKIDNHNIHFYGNSGKEISSIPKIQSSYAVHKYHNNLYQSSESRNFDKVPVQVRDVLPYHFILKYKGIDFIVNYDNLTATEKEQTKKDIQNAYEIFKEKFCIDNTIKCISDKDSEYYKIYDGKLCVKDTTTCMDPEGFIQDNGKFCEPREVKVYIFNNKIDYSKYGTLLGFSKKGLDTSLGISLGKKILCYKYNDMDSTLAHELGHVFQGNFAAGKVKELDNDPNIPVLEDDGSKFDASEFIANVIGQEVGKKNHDSLIEDSSNRMNTNSGTENNFIIEILCCFIGLIALFFWWKTSSDDGSAPHHEDQQLSLLSNESYDKSYSDDII</sequence>
<dbReference type="RefSeq" id="WP_070064868.1">
    <property type="nucleotide sequence ID" value="NZ_MJMG01000002.1"/>
</dbReference>
<evidence type="ECO:0000256" key="1">
    <source>
        <dbReference type="SAM" id="Phobius"/>
    </source>
</evidence>
<evidence type="ECO:0000313" key="3">
    <source>
        <dbReference type="Proteomes" id="UP000175679"/>
    </source>
</evidence>
<dbReference type="AlphaFoldDB" id="A0A1E7QKX3"/>
<protein>
    <submittedName>
        <fullName evidence="2">Uncharacterized protein</fullName>
    </submittedName>
</protein>
<dbReference type="OrthoDB" id="7163815at2"/>
<comment type="caution">
    <text evidence="2">The sequence shown here is derived from an EMBL/GenBank/DDBJ whole genome shotgun (WGS) entry which is preliminary data.</text>
</comment>
<keyword evidence="3" id="KW-1185">Reference proteome</keyword>
<evidence type="ECO:0000313" key="2">
    <source>
        <dbReference type="EMBL" id="OEY86864.1"/>
    </source>
</evidence>
<reference evidence="2 3" key="1">
    <citation type="submission" date="2016-09" db="EMBL/GenBank/DDBJ databases">
        <title>Genomic evidence for plant-parasitic nematodes as the earliest Wolbachia hosts.</title>
        <authorList>
            <person name="Brown A.M."/>
            <person name="Wasala S.K."/>
            <person name="Howe D.K."/>
            <person name="Peetz A.B."/>
            <person name="Zasada I.A."/>
            <person name="Denver D.R."/>
        </authorList>
    </citation>
    <scope>NUCLEOTIDE SEQUENCE [LARGE SCALE GENOMIC DNA]</scope>
    <source>
        <strain evidence="3">wPpe</strain>
    </source>
</reference>
<gene>
    <name evidence="2" type="ORF">BIY23_04530</name>
</gene>
<keyword evidence="1" id="KW-1133">Transmembrane helix</keyword>
<proteinExistence type="predicted"/>
<feature type="transmembrane region" description="Helical" evidence="1">
    <location>
        <begin position="324"/>
        <end position="342"/>
    </location>
</feature>